<sequence length="72" mass="8552">MNQNFDVPVIIGLWEEVDKTFLTLIRKKHGIDHAQVQKFIDSLSQVIRREQEFHCDIQTWLSKKQSELNTNI</sequence>
<organism evidence="1 2">
    <name type="scientific">Cylindrospermopsis raciborskii CS-506_A</name>
    <dbReference type="NCBI Taxonomy" id="2585140"/>
    <lineage>
        <taxon>Bacteria</taxon>
        <taxon>Bacillati</taxon>
        <taxon>Cyanobacteriota</taxon>
        <taxon>Cyanophyceae</taxon>
        <taxon>Nostocales</taxon>
        <taxon>Aphanizomenonaceae</taxon>
        <taxon>Cylindrospermopsis</taxon>
    </lineage>
</organism>
<name>A0A838WN49_9CYAN</name>
<comment type="caution">
    <text evidence="1">The sequence shown here is derived from an EMBL/GenBank/DDBJ whole genome shotgun (WGS) entry which is preliminary data.</text>
</comment>
<accession>A0A838WN49</accession>
<evidence type="ECO:0000313" key="2">
    <source>
        <dbReference type="Proteomes" id="UP000538075"/>
    </source>
</evidence>
<evidence type="ECO:0000313" key="1">
    <source>
        <dbReference type="EMBL" id="MBA4466165.1"/>
    </source>
</evidence>
<protein>
    <submittedName>
        <fullName evidence="1">Uncharacterized protein</fullName>
    </submittedName>
</protein>
<dbReference type="EMBL" id="VDFG01000784">
    <property type="protein sequence ID" value="MBA4466165.1"/>
    <property type="molecule type" value="Genomic_DNA"/>
</dbReference>
<dbReference type="AlphaFoldDB" id="A0A838WN49"/>
<gene>
    <name evidence="1" type="ORF">FHK98_11555</name>
</gene>
<dbReference type="Proteomes" id="UP000538075">
    <property type="component" value="Unassembled WGS sequence"/>
</dbReference>
<proteinExistence type="predicted"/>
<reference evidence="1 2" key="1">
    <citation type="journal article" date="2020" name="J. Appl. Phycol.">
        <title>Morphological changes and genome evolution in Raphidiopsis raciborskii CS-506 after 23 years in culture.</title>
        <authorList>
            <person name="Willis A."/>
            <person name="Bent S.J."/>
            <person name="Jameson I.D."/>
        </authorList>
    </citation>
    <scope>NUCLEOTIDE SEQUENCE [LARGE SCALE GENOMIC DNA]</scope>
    <source>
        <strain evidence="1 2">CS-506_A</strain>
    </source>
</reference>